<dbReference type="RefSeq" id="WP_072739381.1">
    <property type="nucleotide sequence ID" value="NZ_CP048813.1"/>
</dbReference>
<dbReference type="PIRSF" id="PIRSF021505">
    <property type="entry name" value="O_gly_hdrol"/>
    <property type="match status" value="1"/>
</dbReference>
<name>A0A1G8PI97_9NOCA</name>
<dbReference type="InterPro" id="IPR053169">
    <property type="entry name" value="MUG_Protein"/>
</dbReference>
<dbReference type="PANTHER" id="PTHR47791:SF3">
    <property type="entry name" value="MEIOTICALLY UP-REGULATED GENE 191 PROTEIN"/>
    <property type="match status" value="1"/>
</dbReference>
<organism evidence="1 2">
    <name type="scientific">Rhodococcus triatomae</name>
    <dbReference type="NCBI Taxonomy" id="300028"/>
    <lineage>
        <taxon>Bacteria</taxon>
        <taxon>Bacillati</taxon>
        <taxon>Actinomycetota</taxon>
        <taxon>Actinomycetes</taxon>
        <taxon>Mycobacteriales</taxon>
        <taxon>Nocardiaceae</taxon>
        <taxon>Rhodococcus</taxon>
    </lineage>
</organism>
<dbReference type="EMBL" id="FNDN01000013">
    <property type="protein sequence ID" value="SDI91985.1"/>
    <property type="molecule type" value="Genomic_DNA"/>
</dbReference>
<dbReference type="SUPFAM" id="SSF48208">
    <property type="entry name" value="Six-hairpin glycosidases"/>
    <property type="match status" value="1"/>
</dbReference>
<proteinExistence type="predicted"/>
<dbReference type="Gene3D" id="1.50.10.20">
    <property type="match status" value="1"/>
</dbReference>
<reference evidence="1 2" key="1">
    <citation type="submission" date="2016-10" db="EMBL/GenBank/DDBJ databases">
        <authorList>
            <person name="de Groot N.N."/>
        </authorList>
    </citation>
    <scope>NUCLEOTIDE SEQUENCE [LARGE SCALE GENOMIC DNA]</scope>
    <source>
        <strain evidence="1 2">DSM 44892</strain>
    </source>
</reference>
<keyword evidence="2" id="KW-1185">Reference proteome</keyword>
<dbReference type="GO" id="GO:0005975">
    <property type="term" value="P:carbohydrate metabolic process"/>
    <property type="evidence" value="ECO:0007669"/>
    <property type="project" value="InterPro"/>
</dbReference>
<dbReference type="OrthoDB" id="2505409at2"/>
<dbReference type="InterPro" id="IPR008928">
    <property type="entry name" value="6-hairpin_glycosidase_sf"/>
</dbReference>
<protein>
    <submittedName>
        <fullName evidence="1">Predicted alpha-1,6-mannanase, GH76 family</fullName>
    </submittedName>
</protein>
<dbReference type="InterPro" id="IPR005198">
    <property type="entry name" value="Glyco_hydro_76"/>
</dbReference>
<dbReference type="Proteomes" id="UP000183263">
    <property type="component" value="Unassembled WGS sequence"/>
</dbReference>
<evidence type="ECO:0000313" key="1">
    <source>
        <dbReference type="EMBL" id="SDI91985.1"/>
    </source>
</evidence>
<dbReference type="InterPro" id="IPR014512">
    <property type="entry name" value="O_gly_hydro"/>
</dbReference>
<dbReference type="AlphaFoldDB" id="A0A1G8PI97"/>
<evidence type="ECO:0000313" key="2">
    <source>
        <dbReference type="Proteomes" id="UP000183263"/>
    </source>
</evidence>
<gene>
    <name evidence="1" type="ORF">SAMN05444695_11335</name>
</gene>
<dbReference type="Pfam" id="PF03663">
    <property type="entry name" value="Glyco_hydro_76"/>
    <property type="match status" value="1"/>
</dbReference>
<accession>A0A1G8PI97</accession>
<sequence>MCPVWSRRADAAEAAIVGRHLRRLWAMPGTRLGVVAWPAVRRERVFLSWHYWWQAHLLDCAVDAYHREHTPERRRRMAHLARGHRIRNLSGWTNRYYDDMAWLGLALERAQRGAPFGRRHAVDILANQVFDAWDPGRGGGIPWRRGSDFFNAPSNGPAAILLARTGKVWRAEAMADWIDANLRDRRSNLVLDGVRPNGDLDRAIYTYCQGVVLGVETELAVRTGAERHRHRVHRLVAAVDHHLASSGVIRGGGGGDGGLFSGILARYLAFVATVLPGESEADVRARGTAAAIVLGSADAAWRHRLQVEELPLFGHDWSKQARLPGLGEGIASFTGGSVRSSDIPERDLSVQLSGWMLMEAAHSVASAGFSAGSRRSDDSGRFSDAD</sequence>
<dbReference type="PANTHER" id="PTHR47791">
    <property type="entry name" value="MEIOTICALLY UP-REGULATED GENE 191 PROTEIN"/>
    <property type="match status" value="1"/>
</dbReference>